<dbReference type="PROSITE" id="PS50135">
    <property type="entry name" value="ZF_ZZ_2"/>
    <property type="match status" value="1"/>
</dbReference>
<dbReference type="PROSITE" id="PS50089">
    <property type="entry name" value="ZF_RING_2"/>
    <property type="match status" value="2"/>
</dbReference>
<dbReference type="InterPro" id="IPR001841">
    <property type="entry name" value="Znf_RING"/>
</dbReference>
<dbReference type="PROSITE" id="PS50966">
    <property type="entry name" value="ZF_SWIM"/>
    <property type="match status" value="1"/>
</dbReference>
<feature type="domain" description="ZZ-type" evidence="7">
    <location>
        <begin position="218"/>
        <end position="269"/>
    </location>
</feature>
<dbReference type="SMART" id="SM00291">
    <property type="entry name" value="ZnF_ZZ"/>
    <property type="match status" value="1"/>
</dbReference>
<feature type="compositionally biased region" description="Basic and acidic residues" evidence="5">
    <location>
        <begin position="109"/>
        <end position="122"/>
    </location>
</feature>
<evidence type="ECO:0000256" key="4">
    <source>
        <dbReference type="PROSITE-ProRule" id="PRU00228"/>
    </source>
</evidence>
<dbReference type="EMBL" id="FR910875">
    <property type="protein sequence ID" value="CDQ90729.1"/>
    <property type="molecule type" value="Genomic_DNA"/>
</dbReference>
<evidence type="ECO:0000313" key="9">
    <source>
        <dbReference type="EMBL" id="CDQ90729.1"/>
    </source>
</evidence>
<dbReference type="PANTHER" id="PTHR21540:SF3">
    <property type="entry name" value="E3 UBIQUITIN-PROTEIN LIGASE ZSWIM2"/>
    <property type="match status" value="1"/>
</dbReference>
<dbReference type="CDD" id="cd16494">
    <property type="entry name" value="RING-CH-C4HC3_ZSWM2"/>
    <property type="match status" value="1"/>
</dbReference>
<proteinExistence type="predicted"/>
<feature type="domain" description="RING-type" evidence="6">
    <location>
        <begin position="133"/>
        <end position="187"/>
    </location>
</feature>
<dbReference type="Proteomes" id="UP000193380">
    <property type="component" value="Unassembled WGS sequence"/>
</dbReference>
<dbReference type="STRING" id="8022.A0A060YMT3"/>
<feature type="region of interest" description="Disordered" evidence="5">
    <location>
        <begin position="101"/>
        <end position="122"/>
    </location>
</feature>
<feature type="domain" description="SWIM-type" evidence="8">
    <location>
        <begin position="49"/>
        <end position="82"/>
    </location>
</feature>
<evidence type="ECO:0000256" key="3">
    <source>
        <dbReference type="ARBA" id="ARBA00022833"/>
    </source>
</evidence>
<accession>A0A060YMT3</accession>
<feature type="region of interest" description="Disordered" evidence="5">
    <location>
        <begin position="493"/>
        <end position="533"/>
    </location>
</feature>
<dbReference type="Gene3D" id="3.30.60.90">
    <property type="match status" value="1"/>
</dbReference>
<keyword evidence="2 4" id="KW-0863">Zinc-finger</keyword>
<dbReference type="AlphaFoldDB" id="A0A060YMT3"/>
<evidence type="ECO:0000313" key="10">
    <source>
        <dbReference type="Proteomes" id="UP000193380"/>
    </source>
</evidence>
<sequence length="603" mass="67072">MFRKTVWKNTVSDAVSWHQDEALNTTMFILKEYGPTGFLLKEEGEPKNFKVFLGDPHTCTCSTFHKERDLCKHICCRSWLKGRSWSCYRVYTGAEPPWPVHPPCSEADPNPRPDPAEGDGGVRQKEIEAEDVCPICQEELLGKRLPVSYCRFGCGNNVHISCMKVWADHQARPEGEGEAMVKCPLCREDFGPVKLLLEQVRNVAKLHTAAERERPDRHLGVPCNNCRVCPITGKCFKCTVCRYYHLCEDCIRRCCHPQHAFAIRTKRTAKWLSLGQCVFNTLGEPREMTTQSVGDSMIPVESDPLPEHLVRSLLSVRVRRGCPLLDPGQQCRICLKSFQQGQQARHLPCHHRFHTDCVDPLLRRSNSCPLDGYVIYNPLTWSSGGGKGTPKLASSLDHPKLSEQHRLELFVPGVALLDRAARVVPSLSMFNSEGSADALVPLPQDTMVVGLQGLSINTVNIESMEGGKSRTEKDGSPVKSVILNKSLSSQHLRTDVSRVRLGRTKSSSSTKSLAQNNATSTDRLGGVSGGTGRAQPSLFVGVNRSDMTAAATQTRAVITLWRARPQWKRRPRVPRPSTGDSQQATDLRMTGVLINAPHQGEKE</sequence>
<name>A0A060YMT3_ONCMY</name>
<protein>
    <recommendedName>
        <fullName evidence="11">SWIM-type domain-containing protein</fullName>
    </recommendedName>
</protein>
<reference evidence="9" key="2">
    <citation type="submission" date="2014-03" db="EMBL/GenBank/DDBJ databases">
        <authorList>
            <person name="Genoscope - CEA"/>
        </authorList>
    </citation>
    <scope>NUCLEOTIDE SEQUENCE</scope>
</reference>
<dbReference type="InterPro" id="IPR007527">
    <property type="entry name" value="Znf_SWIM"/>
</dbReference>
<evidence type="ECO:0000259" key="8">
    <source>
        <dbReference type="PROSITE" id="PS50966"/>
    </source>
</evidence>
<keyword evidence="1" id="KW-0479">Metal-binding</keyword>
<dbReference type="InterPro" id="IPR000433">
    <property type="entry name" value="Znf_ZZ"/>
</dbReference>
<evidence type="ECO:0000259" key="6">
    <source>
        <dbReference type="PROSITE" id="PS50089"/>
    </source>
</evidence>
<organism evidence="9 10">
    <name type="scientific">Oncorhynchus mykiss</name>
    <name type="common">Rainbow trout</name>
    <name type="synonym">Salmo gairdneri</name>
    <dbReference type="NCBI Taxonomy" id="8022"/>
    <lineage>
        <taxon>Eukaryota</taxon>
        <taxon>Metazoa</taxon>
        <taxon>Chordata</taxon>
        <taxon>Craniata</taxon>
        <taxon>Vertebrata</taxon>
        <taxon>Euteleostomi</taxon>
        <taxon>Actinopterygii</taxon>
        <taxon>Neopterygii</taxon>
        <taxon>Teleostei</taxon>
        <taxon>Protacanthopterygii</taxon>
        <taxon>Salmoniformes</taxon>
        <taxon>Salmonidae</taxon>
        <taxon>Salmoninae</taxon>
        <taxon>Oncorhynchus</taxon>
    </lineage>
</organism>
<gene>
    <name evidence="9" type="ORF">GSONMT00033056001</name>
</gene>
<dbReference type="InterPro" id="IPR043145">
    <property type="entry name" value="Znf_ZZ_sf"/>
</dbReference>
<dbReference type="SUPFAM" id="SSF57850">
    <property type="entry name" value="RING/U-box"/>
    <property type="match status" value="3"/>
</dbReference>
<reference evidence="9" key="1">
    <citation type="journal article" date="2014" name="Nat. Commun.">
        <title>The rainbow trout genome provides novel insights into evolution after whole-genome duplication in vertebrates.</title>
        <authorList>
            <person name="Berthelot C."/>
            <person name="Brunet F."/>
            <person name="Chalopin D."/>
            <person name="Juanchich A."/>
            <person name="Bernard M."/>
            <person name="Noel B."/>
            <person name="Bento P."/>
            <person name="Da Silva C."/>
            <person name="Labadie K."/>
            <person name="Alberti A."/>
            <person name="Aury J.M."/>
            <person name="Louis A."/>
            <person name="Dehais P."/>
            <person name="Bardou P."/>
            <person name="Montfort J."/>
            <person name="Klopp C."/>
            <person name="Cabau C."/>
            <person name="Gaspin C."/>
            <person name="Thorgaard G.H."/>
            <person name="Boussaha M."/>
            <person name="Quillet E."/>
            <person name="Guyomard R."/>
            <person name="Galiana D."/>
            <person name="Bobe J."/>
            <person name="Volff J.N."/>
            <person name="Genet C."/>
            <person name="Wincker P."/>
            <person name="Jaillon O."/>
            <person name="Roest Crollius H."/>
            <person name="Guiguen Y."/>
        </authorList>
    </citation>
    <scope>NUCLEOTIDE SEQUENCE [LARGE SCALE GENOMIC DNA]</scope>
</reference>
<dbReference type="SMART" id="SM00184">
    <property type="entry name" value="RING"/>
    <property type="match status" value="2"/>
</dbReference>
<dbReference type="PaxDb" id="8022-A0A060YMT3"/>
<feature type="compositionally biased region" description="Polar residues" evidence="5">
    <location>
        <begin position="504"/>
        <end position="522"/>
    </location>
</feature>
<dbReference type="InterPro" id="IPR039903">
    <property type="entry name" value="Zswim2"/>
</dbReference>
<keyword evidence="3" id="KW-0862">Zinc</keyword>
<feature type="domain" description="RING-type" evidence="6">
    <location>
        <begin position="331"/>
        <end position="371"/>
    </location>
</feature>
<dbReference type="GO" id="GO:0008270">
    <property type="term" value="F:zinc ion binding"/>
    <property type="evidence" value="ECO:0007669"/>
    <property type="project" value="UniProtKB-KW"/>
</dbReference>
<evidence type="ECO:0000256" key="1">
    <source>
        <dbReference type="ARBA" id="ARBA00022723"/>
    </source>
</evidence>
<evidence type="ECO:0008006" key="11">
    <source>
        <dbReference type="Google" id="ProtNLM"/>
    </source>
</evidence>
<dbReference type="Pfam" id="PF04434">
    <property type="entry name" value="SWIM"/>
    <property type="match status" value="1"/>
</dbReference>
<dbReference type="Gene3D" id="3.30.40.10">
    <property type="entry name" value="Zinc/RING finger domain, C3HC4 (zinc finger)"/>
    <property type="match status" value="2"/>
</dbReference>
<dbReference type="Pfam" id="PF13639">
    <property type="entry name" value="zf-RING_2"/>
    <property type="match status" value="1"/>
</dbReference>
<evidence type="ECO:0000256" key="2">
    <source>
        <dbReference type="ARBA" id="ARBA00022771"/>
    </source>
</evidence>
<evidence type="ECO:0000256" key="5">
    <source>
        <dbReference type="SAM" id="MobiDB-lite"/>
    </source>
</evidence>
<dbReference type="PANTHER" id="PTHR21540">
    <property type="entry name" value="RING FINGER AND SWIM DOMAIN-CONTAINING PROTEIN 2"/>
    <property type="match status" value="1"/>
</dbReference>
<evidence type="ECO:0000259" key="7">
    <source>
        <dbReference type="PROSITE" id="PS50135"/>
    </source>
</evidence>
<dbReference type="GO" id="GO:0061630">
    <property type="term" value="F:ubiquitin protein ligase activity"/>
    <property type="evidence" value="ECO:0007669"/>
    <property type="project" value="InterPro"/>
</dbReference>
<dbReference type="InterPro" id="IPR013083">
    <property type="entry name" value="Znf_RING/FYVE/PHD"/>
</dbReference>